<proteinExistence type="predicted"/>
<accession>A0ABU4GE99</accession>
<evidence type="ECO:0000313" key="2">
    <source>
        <dbReference type="Proteomes" id="UP001282284"/>
    </source>
</evidence>
<evidence type="ECO:0000313" key="1">
    <source>
        <dbReference type="EMBL" id="MDW0115310.1"/>
    </source>
</evidence>
<keyword evidence="2" id="KW-1185">Reference proteome</keyword>
<gene>
    <name evidence="1" type="ORF">QT711_19350</name>
</gene>
<dbReference type="EMBL" id="JAUBDI010000041">
    <property type="protein sequence ID" value="MDW0115310.1"/>
    <property type="molecule type" value="Genomic_DNA"/>
</dbReference>
<protein>
    <submittedName>
        <fullName evidence="1">Uncharacterized protein</fullName>
    </submittedName>
</protein>
<dbReference type="Proteomes" id="UP001282284">
    <property type="component" value="Unassembled WGS sequence"/>
</dbReference>
<dbReference type="RefSeq" id="WP_317946909.1">
    <property type="nucleotide sequence ID" value="NZ_JAUBDI010000041.1"/>
</dbReference>
<organism evidence="1 2">
    <name type="scientific">Sporosarcina saromensis</name>
    <dbReference type="NCBI Taxonomy" id="359365"/>
    <lineage>
        <taxon>Bacteria</taxon>
        <taxon>Bacillati</taxon>
        <taxon>Bacillota</taxon>
        <taxon>Bacilli</taxon>
        <taxon>Bacillales</taxon>
        <taxon>Caryophanaceae</taxon>
        <taxon>Sporosarcina</taxon>
    </lineage>
</organism>
<reference evidence="1 2" key="1">
    <citation type="submission" date="2023-06" db="EMBL/GenBank/DDBJ databases">
        <title>Sporosarcina sp. nov., isolated from Korean traditional fermented seafood 'Jeotgal'.</title>
        <authorList>
            <person name="Yang A.I."/>
            <person name="Shin N.-R."/>
        </authorList>
    </citation>
    <scope>NUCLEOTIDE SEQUENCE [LARGE SCALE GENOMIC DNA]</scope>
    <source>
        <strain evidence="1 2">KCTC13119</strain>
    </source>
</reference>
<name>A0ABU4GE99_9BACL</name>
<sequence length="41" mass="4559">MKRWICAMILVILFPISGNEFYVGATDEELPGMTEEIGKGV</sequence>
<comment type="caution">
    <text evidence="1">The sequence shown here is derived from an EMBL/GenBank/DDBJ whole genome shotgun (WGS) entry which is preliminary data.</text>
</comment>